<sequence length="228" mass="26316">MKYNDVIEGIFLNRPNRFIAEVLIDNNVERVHVKNTGRCKEILVYGTKVYLEKSNNANRKTKFSIISAFKENTLINIDSQAPNKVVYEAIKSGKIDEFKDITYIRREVVFDKSRFDLYYERGKKKGFIEIKGVTLEKDKLALFPDAPTERGAKHVEEMIKAKKEGLEGFIFFLIQMENISIFTPNYLMDKKFGENVKRAKSCGVNIIGYNSIVTKNEIKIGKKIKILV</sequence>
<dbReference type="InterPro" id="IPR041465">
    <property type="entry name" value="SfsA_N"/>
</dbReference>
<dbReference type="Gene3D" id="2.40.50.580">
    <property type="match status" value="1"/>
</dbReference>
<dbReference type="GO" id="GO:0003677">
    <property type="term" value="F:DNA binding"/>
    <property type="evidence" value="ECO:0007669"/>
    <property type="project" value="InterPro"/>
</dbReference>
<feature type="domain" description="SfsA N-terminal OB" evidence="3">
    <location>
        <begin position="12"/>
        <end position="77"/>
    </location>
</feature>
<dbReference type="Proteomes" id="UP000287969">
    <property type="component" value="Chromosome"/>
</dbReference>
<dbReference type="KEGG" id="spoa:EQM13_07105"/>
<reference evidence="5" key="1">
    <citation type="submission" date="2019-01" db="EMBL/GenBank/DDBJ databases">
        <title>Draft genomes of a novel of Sporanaerobacter strains.</title>
        <authorList>
            <person name="Ma S."/>
        </authorList>
    </citation>
    <scope>NUCLEOTIDE SEQUENCE [LARGE SCALE GENOMIC DNA]</scope>
    <source>
        <strain evidence="5">NJN-17</strain>
    </source>
</reference>
<name>A0A410QBM2_9FIRM</name>
<keyword evidence="5" id="KW-1185">Reference proteome</keyword>
<protein>
    <recommendedName>
        <fullName evidence="1">Sugar fermentation stimulation protein homolog</fullName>
    </recommendedName>
</protein>
<gene>
    <name evidence="1 4" type="primary">sfsA</name>
    <name evidence="4" type="ORF">EQM13_07105</name>
</gene>
<dbReference type="NCBIfam" id="TIGR00230">
    <property type="entry name" value="sfsA"/>
    <property type="match status" value="1"/>
</dbReference>
<dbReference type="Pfam" id="PF03749">
    <property type="entry name" value="SfsA"/>
    <property type="match status" value="1"/>
</dbReference>
<dbReference type="CDD" id="cd22359">
    <property type="entry name" value="SfsA-like_bacterial"/>
    <property type="match status" value="1"/>
</dbReference>
<dbReference type="HAMAP" id="MF_00095">
    <property type="entry name" value="SfsA"/>
    <property type="match status" value="1"/>
</dbReference>
<dbReference type="InterPro" id="IPR040452">
    <property type="entry name" value="SfsA_C"/>
</dbReference>
<evidence type="ECO:0000313" key="5">
    <source>
        <dbReference type="Proteomes" id="UP000287969"/>
    </source>
</evidence>
<comment type="similarity">
    <text evidence="1">Belongs to the SfsA family.</text>
</comment>
<proteinExistence type="inferred from homology"/>
<accession>A0A410QBM2</accession>
<evidence type="ECO:0000259" key="2">
    <source>
        <dbReference type="Pfam" id="PF03749"/>
    </source>
</evidence>
<evidence type="ECO:0000259" key="3">
    <source>
        <dbReference type="Pfam" id="PF17746"/>
    </source>
</evidence>
<organism evidence="4 5">
    <name type="scientific">Acidilutibacter cellobiosedens</name>
    <dbReference type="NCBI Taxonomy" id="2507161"/>
    <lineage>
        <taxon>Bacteria</taxon>
        <taxon>Bacillati</taxon>
        <taxon>Bacillota</taxon>
        <taxon>Tissierellia</taxon>
        <taxon>Tissierellales</taxon>
        <taxon>Acidilutibacteraceae</taxon>
        <taxon>Acidilutibacter</taxon>
    </lineage>
</organism>
<dbReference type="EMBL" id="CP035282">
    <property type="protein sequence ID" value="QAT61359.1"/>
    <property type="molecule type" value="Genomic_DNA"/>
</dbReference>
<dbReference type="PANTHER" id="PTHR30545:SF2">
    <property type="entry name" value="SUGAR FERMENTATION STIMULATION PROTEIN A"/>
    <property type="match status" value="1"/>
</dbReference>
<evidence type="ECO:0000313" key="4">
    <source>
        <dbReference type="EMBL" id="QAT61359.1"/>
    </source>
</evidence>
<dbReference type="AlphaFoldDB" id="A0A410QBM2"/>
<dbReference type="OrthoDB" id="9802365at2"/>
<dbReference type="PANTHER" id="PTHR30545">
    <property type="entry name" value="SUGAR FERMENTATION STIMULATION PROTEIN A"/>
    <property type="match status" value="1"/>
</dbReference>
<feature type="domain" description="Sugar fermentation stimulation protein C-terminal" evidence="2">
    <location>
        <begin position="80"/>
        <end position="216"/>
    </location>
</feature>
<evidence type="ECO:0000256" key="1">
    <source>
        <dbReference type="HAMAP-Rule" id="MF_00095"/>
    </source>
</evidence>
<dbReference type="Gene3D" id="3.40.1350.60">
    <property type="match status" value="1"/>
</dbReference>
<dbReference type="Pfam" id="PF17746">
    <property type="entry name" value="SfsA_N"/>
    <property type="match status" value="1"/>
</dbReference>
<dbReference type="RefSeq" id="WP_071141140.1">
    <property type="nucleotide sequence ID" value="NZ_CP035282.1"/>
</dbReference>
<dbReference type="InterPro" id="IPR005224">
    <property type="entry name" value="SfsA"/>
</dbReference>